<proteinExistence type="predicted"/>
<keyword evidence="2" id="KW-1185">Reference proteome</keyword>
<dbReference type="AlphaFoldDB" id="A0A9D4BEI1"/>
<accession>A0A9D4BEI1</accession>
<evidence type="ECO:0000313" key="2">
    <source>
        <dbReference type="Proteomes" id="UP000828390"/>
    </source>
</evidence>
<organism evidence="1 2">
    <name type="scientific">Dreissena polymorpha</name>
    <name type="common">Zebra mussel</name>
    <name type="synonym">Mytilus polymorpha</name>
    <dbReference type="NCBI Taxonomy" id="45954"/>
    <lineage>
        <taxon>Eukaryota</taxon>
        <taxon>Metazoa</taxon>
        <taxon>Spiralia</taxon>
        <taxon>Lophotrochozoa</taxon>
        <taxon>Mollusca</taxon>
        <taxon>Bivalvia</taxon>
        <taxon>Autobranchia</taxon>
        <taxon>Heteroconchia</taxon>
        <taxon>Euheterodonta</taxon>
        <taxon>Imparidentia</taxon>
        <taxon>Neoheterodontei</taxon>
        <taxon>Myida</taxon>
        <taxon>Dreissenoidea</taxon>
        <taxon>Dreissenidae</taxon>
        <taxon>Dreissena</taxon>
    </lineage>
</organism>
<sequence>MTFMPLTKIGLDNELSKDLNVSIVKGLASEALTNGFKVSKYYNKHSGTPNKELNEKRDDRSWKRLYSWKSGSLIKRTEVNMFSSIERA</sequence>
<reference evidence="1" key="1">
    <citation type="journal article" date="2019" name="bioRxiv">
        <title>The Genome of the Zebra Mussel, Dreissena polymorpha: A Resource for Invasive Species Research.</title>
        <authorList>
            <person name="McCartney M.A."/>
            <person name="Auch B."/>
            <person name="Kono T."/>
            <person name="Mallez S."/>
            <person name="Zhang Y."/>
            <person name="Obille A."/>
            <person name="Becker A."/>
            <person name="Abrahante J.E."/>
            <person name="Garbe J."/>
            <person name="Badalamenti J.P."/>
            <person name="Herman A."/>
            <person name="Mangelson H."/>
            <person name="Liachko I."/>
            <person name="Sullivan S."/>
            <person name="Sone E.D."/>
            <person name="Koren S."/>
            <person name="Silverstein K.A.T."/>
            <person name="Beckman K.B."/>
            <person name="Gohl D.M."/>
        </authorList>
    </citation>
    <scope>NUCLEOTIDE SEQUENCE</scope>
    <source>
        <strain evidence="1">Duluth1</strain>
        <tissue evidence="1">Whole animal</tissue>
    </source>
</reference>
<dbReference type="Proteomes" id="UP000828390">
    <property type="component" value="Unassembled WGS sequence"/>
</dbReference>
<gene>
    <name evidence="1" type="ORF">DPMN_190627</name>
</gene>
<comment type="caution">
    <text evidence="1">The sequence shown here is derived from an EMBL/GenBank/DDBJ whole genome shotgun (WGS) entry which is preliminary data.</text>
</comment>
<protein>
    <submittedName>
        <fullName evidence="1">Uncharacterized protein</fullName>
    </submittedName>
</protein>
<dbReference type="EMBL" id="JAIWYP010000052">
    <property type="protein sequence ID" value="KAH3690849.1"/>
    <property type="molecule type" value="Genomic_DNA"/>
</dbReference>
<evidence type="ECO:0000313" key="1">
    <source>
        <dbReference type="EMBL" id="KAH3690849.1"/>
    </source>
</evidence>
<name>A0A9D4BEI1_DREPO</name>
<reference evidence="1" key="2">
    <citation type="submission" date="2020-11" db="EMBL/GenBank/DDBJ databases">
        <authorList>
            <person name="McCartney M.A."/>
            <person name="Auch B."/>
            <person name="Kono T."/>
            <person name="Mallez S."/>
            <person name="Becker A."/>
            <person name="Gohl D.M."/>
            <person name="Silverstein K.A.T."/>
            <person name="Koren S."/>
            <person name="Bechman K.B."/>
            <person name="Herman A."/>
            <person name="Abrahante J.E."/>
            <person name="Garbe J."/>
        </authorList>
    </citation>
    <scope>NUCLEOTIDE SEQUENCE</scope>
    <source>
        <strain evidence="1">Duluth1</strain>
        <tissue evidence="1">Whole animal</tissue>
    </source>
</reference>